<evidence type="ECO:0008006" key="3">
    <source>
        <dbReference type="Google" id="ProtNLM"/>
    </source>
</evidence>
<gene>
    <name evidence="1" type="ORF">CWR48_09385</name>
</gene>
<dbReference type="Proteomes" id="UP000257143">
    <property type="component" value="Unassembled WGS sequence"/>
</dbReference>
<sequence>MVRTFIVILLLAVFFLAGTLYGTDRNLITMNNETTENIEQTTIKQEPIVTESEVVSEVVTGNIMEMGKQDHLIPKVASFLEGAVTGFYEIVVEVLYQIAQIFF</sequence>
<dbReference type="OrthoDB" id="2721399at2"/>
<dbReference type="AlphaFoldDB" id="A0A3D8PT04"/>
<accession>A0A3D8PT04</accession>
<protein>
    <recommendedName>
        <fullName evidence="3">DUF3679 domain-containing protein</fullName>
    </recommendedName>
</protein>
<evidence type="ECO:0000313" key="2">
    <source>
        <dbReference type="Proteomes" id="UP000257143"/>
    </source>
</evidence>
<organism evidence="1 2">
    <name type="scientific">Oceanobacillus arenosus</name>
    <dbReference type="NCBI Taxonomy" id="1229153"/>
    <lineage>
        <taxon>Bacteria</taxon>
        <taxon>Bacillati</taxon>
        <taxon>Bacillota</taxon>
        <taxon>Bacilli</taxon>
        <taxon>Bacillales</taxon>
        <taxon>Bacillaceae</taxon>
        <taxon>Oceanobacillus</taxon>
    </lineage>
</organism>
<keyword evidence="2" id="KW-1185">Reference proteome</keyword>
<comment type="caution">
    <text evidence="1">The sequence shown here is derived from an EMBL/GenBank/DDBJ whole genome shotgun (WGS) entry which is preliminary data.</text>
</comment>
<name>A0A3D8PT04_9BACI</name>
<proteinExistence type="predicted"/>
<reference evidence="2" key="1">
    <citation type="submission" date="2017-11" db="EMBL/GenBank/DDBJ databases">
        <authorList>
            <person name="Zhu W."/>
        </authorList>
    </citation>
    <scope>NUCLEOTIDE SEQUENCE [LARGE SCALE GENOMIC DNA]</scope>
    <source>
        <strain evidence="2">CAU 1183</strain>
    </source>
</reference>
<dbReference type="RefSeq" id="WP_115772978.1">
    <property type="nucleotide sequence ID" value="NZ_PIOC01000014.1"/>
</dbReference>
<dbReference type="EMBL" id="PIOC01000014">
    <property type="protein sequence ID" value="RDW19246.1"/>
    <property type="molecule type" value="Genomic_DNA"/>
</dbReference>
<evidence type="ECO:0000313" key="1">
    <source>
        <dbReference type="EMBL" id="RDW19246.1"/>
    </source>
</evidence>